<dbReference type="KEGG" id="slk:SLUN_00335"/>
<gene>
    <name evidence="2" type="ORF">SLUN_00335</name>
</gene>
<dbReference type="InterPro" id="IPR046002">
    <property type="entry name" value="DUF5958"/>
</dbReference>
<dbReference type="EMBL" id="CP026304">
    <property type="protein sequence ID" value="AVZ70944.1"/>
    <property type="molecule type" value="Genomic_DNA"/>
</dbReference>
<name>A0A2R4SVQ9_9ACTN</name>
<reference evidence="2 3" key="1">
    <citation type="submission" date="2018-01" db="EMBL/GenBank/DDBJ databases">
        <title>Complete genome sequence of Streptomyces lunaelactis MM109T, a Ferroverdin A producer isolated from cave moonmilk deposits.</title>
        <authorList>
            <person name="Naome A."/>
            <person name="Martinet L."/>
            <person name="Maciejewska M."/>
            <person name="Anderssen S."/>
            <person name="Adam D."/>
            <person name="Tenconi E."/>
            <person name="Deflandre B."/>
            <person name="Arguelles-Arias A."/>
            <person name="Calusinska M."/>
            <person name="Copieters W."/>
            <person name="Karim L."/>
            <person name="Hanikenne M."/>
            <person name="Baurain D."/>
            <person name="van Wezel G."/>
            <person name="Smargiasso N."/>
            <person name="de Pauw E."/>
            <person name="Delfosse P."/>
            <person name="Rigali S."/>
        </authorList>
    </citation>
    <scope>NUCLEOTIDE SEQUENCE [LARGE SCALE GENOMIC DNA]</scope>
    <source>
        <strain evidence="2 3">MM109</strain>
    </source>
</reference>
<evidence type="ECO:0000256" key="1">
    <source>
        <dbReference type="SAM" id="MobiDB-lite"/>
    </source>
</evidence>
<sequence>MILNELAQGLRPISQGIDWFEALTDEAQSEALRDLCQFCVQARATSDDGPESIRRSSLGLSRGELSDA</sequence>
<proteinExistence type="predicted"/>
<dbReference type="Proteomes" id="UP000244201">
    <property type="component" value="Chromosome"/>
</dbReference>
<dbReference type="RefSeq" id="WP_108146639.1">
    <property type="nucleotide sequence ID" value="NZ_CP026304.1"/>
</dbReference>
<dbReference type="Pfam" id="PF19383">
    <property type="entry name" value="DUF5958"/>
    <property type="match status" value="1"/>
</dbReference>
<dbReference type="GeneID" id="55653748"/>
<keyword evidence="3" id="KW-1185">Reference proteome</keyword>
<accession>A0A2R4SVQ9</accession>
<feature type="compositionally biased region" description="Low complexity" evidence="1">
    <location>
        <begin position="55"/>
        <end position="68"/>
    </location>
</feature>
<protein>
    <submittedName>
        <fullName evidence="2">Uncharacterized protein</fullName>
    </submittedName>
</protein>
<feature type="region of interest" description="Disordered" evidence="1">
    <location>
        <begin position="43"/>
        <end position="68"/>
    </location>
</feature>
<evidence type="ECO:0000313" key="2">
    <source>
        <dbReference type="EMBL" id="AVZ70944.1"/>
    </source>
</evidence>
<organism evidence="2 3">
    <name type="scientific">Streptomyces lunaelactis</name>
    <dbReference type="NCBI Taxonomy" id="1535768"/>
    <lineage>
        <taxon>Bacteria</taxon>
        <taxon>Bacillati</taxon>
        <taxon>Actinomycetota</taxon>
        <taxon>Actinomycetes</taxon>
        <taxon>Kitasatosporales</taxon>
        <taxon>Streptomycetaceae</taxon>
        <taxon>Streptomyces</taxon>
    </lineage>
</organism>
<dbReference type="AlphaFoldDB" id="A0A2R4SVQ9"/>
<dbReference type="OrthoDB" id="7060026at2"/>
<evidence type="ECO:0000313" key="3">
    <source>
        <dbReference type="Proteomes" id="UP000244201"/>
    </source>
</evidence>